<comment type="caution">
    <text evidence="2">The sequence shown here is derived from an EMBL/GenBank/DDBJ whole genome shotgun (WGS) entry which is preliminary data.</text>
</comment>
<dbReference type="AlphaFoldDB" id="A0A6G1LYT6"/>
<evidence type="ECO:0000313" key="6">
    <source>
        <dbReference type="Proteomes" id="UP000483672"/>
    </source>
</evidence>
<accession>A0A6G1LYT6</accession>
<proteinExistence type="predicted"/>
<dbReference type="Proteomes" id="UP000483672">
    <property type="component" value="Unassembled WGS sequence"/>
</dbReference>
<dbReference type="Proteomes" id="UP000472727">
    <property type="component" value="Unassembled WGS sequence"/>
</dbReference>
<organism evidence="2 6">
    <name type="scientific">Orbilia oligospora</name>
    <name type="common">Nematode-trapping fungus</name>
    <name type="synonym">Arthrobotrys oligospora</name>
    <dbReference type="NCBI Taxonomy" id="2813651"/>
    <lineage>
        <taxon>Eukaryota</taxon>
        <taxon>Fungi</taxon>
        <taxon>Dikarya</taxon>
        <taxon>Ascomycota</taxon>
        <taxon>Pezizomycotina</taxon>
        <taxon>Orbiliomycetes</taxon>
        <taxon>Orbiliales</taxon>
        <taxon>Orbiliaceae</taxon>
        <taxon>Orbilia</taxon>
    </lineage>
</organism>
<sequence length="127" mass="14151">MGNHGFISIGVKCHIAGEESFQKLQGCVLMQTESSASSALRFQCSEEAGRQRGELIHLENLAEMDFCSRPKSEELREGGLRALPLNPAYAEYRSAGHHFCRRAGHVEFWRERRKDPASISGAAARCE</sequence>
<evidence type="ECO:0000313" key="2">
    <source>
        <dbReference type="EMBL" id="KAF3209643.1"/>
    </source>
</evidence>
<reference evidence="4 5" key="1">
    <citation type="submission" date="2019-06" db="EMBL/GenBank/DDBJ databases">
        <authorList>
            <person name="Palmer J.M."/>
        </authorList>
    </citation>
    <scope>NUCLEOTIDE SEQUENCE [LARGE SCALE GENOMIC DNA]</scope>
    <source>
        <strain evidence="3 4">TWF106</strain>
        <strain evidence="2 6">TWF191</strain>
        <strain evidence="1 5">TWF788</strain>
    </source>
</reference>
<dbReference type="EMBL" id="WIPF01000099">
    <property type="protein sequence ID" value="KAF3209643.1"/>
    <property type="molecule type" value="Genomic_DNA"/>
</dbReference>
<evidence type="ECO:0000313" key="4">
    <source>
        <dbReference type="Proteomes" id="UP000472727"/>
    </source>
</evidence>
<name>A0A6G1LYT6_ORBOL</name>
<dbReference type="Proteomes" id="UP000479691">
    <property type="component" value="Unassembled WGS sequence"/>
</dbReference>
<protein>
    <submittedName>
        <fullName evidence="2">Uncharacterized protein</fullName>
    </submittedName>
</protein>
<dbReference type="EMBL" id="JAABOE010000057">
    <property type="protein sequence ID" value="KAF3174079.1"/>
    <property type="molecule type" value="Genomic_DNA"/>
</dbReference>
<evidence type="ECO:0000313" key="3">
    <source>
        <dbReference type="EMBL" id="KAF3217049.1"/>
    </source>
</evidence>
<evidence type="ECO:0000313" key="5">
    <source>
        <dbReference type="Proteomes" id="UP000479691"/>
    </source>
</evidence>
<gene>
    <name evidence="3" type="ORF">TWF106_008098</name>
    <name evidence="2" type="ORF">TWF191_011412</name>
    <name evidence="1" type="ORF">TWF788_008788</name>
</gene>
<dbReference type="EMBL" id="WIWS01000047">
    <property type="protein sequence ID" value="KAF3217049.1"/>
    <property type="molecule type" value="Genomic_DNA"/>
</dbReference>
<evidence type="ECO:0000313" key="1">
    <source>
        <dbReference type="EMBL" id="KAF3174079.1"/>
    </source>
</evidence>